<reference evidence="2 3" key="1">
    <citation type="journal article" date="2022" name="Allergy">
        <title>Genome assembly and annotation of Periplaneta americana reveal a comprehensive cockroach allergen profile.</title>
        <authorList>
            <person name="Wang L."/>
            <person name="Xiong Q."/>
            <person name="Saelim N."/>
            <person name="Wang L."/>
            <person name="Nong W."/>
            <person name="Wan A.T."/>
            <person name="Shi M."/>
            <person name="Liu X."/>
            <person name="Cao Q."/>
            <person name="Hui J.H.L."/>
            <person name="Sookrung N."/>
            <person name="Leung T.F."/>
            <person name="Tungtrongchitr A."/>
            <person name="Tsui S.K.W."/>
        </authorList>
    </citation>
    <scope>NUCLEOTIDE SEQUENCE [LARGE SCALE GENOMIC DNA]</scope>
    <source>
        <strain evidence="2">PWHHKU_190912</strain>
    </source>
</reference>
<organism evidence="2 3">
    <name type="scientific">Periplaneta americana</name>
    <name type="common">American cockroach</name>
    <name type="synonym">Blatta americana</name>
    <dbReference type="NCBI Taxonomy" id="6978"/>
    <lineage>
        <taxon>Eukaryota</taxon>
        <taxon>Metazoa</taxon>
        <taxon>Ecdysozoa</taxon>
        <taxon>Arthropoda</taxon>
        <taxon>Hexapoda</taxon>
        <taxon>Insecta</taxon>
        <taxon>Pterygota</taxon>
        <taxon>Neoptera</taxon>
        <taxon>Polyneoptera</taxon>
        <taxon>Dictyoptera</taxon>
        <taxon>Blattodea</taxon>
        <taxon>Blattoidea</taxon>
        <taxon>Blattidae</taxon>
        <taxon>Blattinae</taxon>
        <taxon>Periplaneta</taxon>
    </lineage>
</organism>
<protein>
    <recommendedName>
        <fullName evidence="4">PiggyBac transposable element-derived protein domain-containing protein</fullName>
    </recommendedName>
</protein>
<dbReference type="PANTHER" id="PTHR47272">
    <property type="entry name" value="DDE_TNP_1_7 DOMAIN-CONTAINING PROTEIN"/>
    <property type="match status" value="1"/>
</dbReference>
<proteinExistence type="predicted"/>
<accession>A0ABQ8T2I3</accession>
<keyword evidence="3" id="KW-1185">Reference proteome</keyword>
<name>A0ABQ8T2I3_PERAM</name>
<dbReference type="Proteomes" id="UP001148838">
    <property type="component" value="Unassembled WGS sequence"/>
</dbReference>
<dbReference type="EMBL" id="JAJSOF020000017">
    <property type="protein sequence ID" value="KAJ4440679.1"/>
    <property type="molecule type" value="Genomic_DNA"/>
</dbReference>
<dbReference type="PANTHER" id="PTHR47272:SF1">
    <property type="entry name" value="PIGGYBAC TRANSPOSABLE ELEMENT-DERIVED PROTEIN 3-LIKE"/>
    <property type="match status" value="1"/>
</dbReference>
<feature type="region of interest" description="Disordered" evidence="1">
    <location>
        <begin position="1"/>
        <end position="31"/>
    </location>
</feature>
<evidence type="ECO:0000313" key="3">
    <source>
        <dbReference type="Proteomes" id="UP001148838"/>
    </source>
</evidence>
<gene>
    <name evidence="2" type="ORF">ANN_08827</name>
</gene>
<feature type="compositionally biased region" description="Basic residues" evidence="1">
    <location>
        <begin position="1"/>
        <end position="10"/>
    </location>
</feature>
<evidence type="ECO:0000256" key="1">
    <source>
        <dbReference type="SAM" id="MobiDB-lite"/>
    </source>
</evidence>
<comment type="caution">
    <text evidence="2">The sequence shown here is derived from an EMBL/GenBank/DDBJ whole genome shotgun (WGS) entry which is preliminary data.</text>
</comment>
<sequence>MNPKRFYGHNKRSETKVKTVGGYASDDPDLATDSEDVEVHQNLRTQENIIIPESDTDENGEVAGNHLVLDDASDDGNDNAQSRIGQQKKWYHRIVFHLLHLTVVNAWLLYRKGCRSCNVNTKDQISLRDFKISVAACLCQEKKGKTKKRGRSNFSSFRPKLM</sequence>
<evidence type="ECO:0008006" key="4">
    <source>
        <dbReference type="Google" id="ProtNLM"/>
    </source>
</evidence>
<evidence type="ECO:0000313" key="2">
    <source>
        <dbReference type="EMBL" id="KAJ4440679.1"/>
    </source>
</evidence>